<organism evidence="9">
    <name type="scientific">Herbiconiux sp. A18JL235</name>
    <dbReference type="NCBI Taxonomy" id="3152363"/>
    <lineage>
        <taxon>Bacteria</taxon>
        <taxon>Bacillati</taxon>
        <taxon>Actinomycetota</taxon>
        <taxon>Actinomycetes</taxon>
        <taxon>Micrococcales</taxon>
        <taxon>Microbacteriaceae</taxon>
        <taxon>Herbiconiux</taxon>
    </lineage>
</organism>
<dbReference type="PANTHER" id="PTHR24221">
    <property type="entry name" value="ATP-BINDING CASSETTE SUB-FAMILY B"/>
    <property type="match status" value="1"/>
</dbReference>
<feature type="transmembrane region" description="Helical" evidence="6">
    <location>
        <begin position="165"/>
        <end position="197"/>
    </location>
</feature>
<dbReference type="Pfam" id="PF00664">
    <property type="entry name" value="ABC_membrane"/>
    <property type="match status" value="1"/>
</dbReference>
<name>A0AB39BF53_9MICO</name>
<dbReference type="InterPro" id="IPR003439">
    <property type="entry name" value="ABC_transporter-like_ATP-bd"/>
</dbReference>
<dbReference type="PROSITE" id="PS00211">
    <property type="entry name" value="ABC_TRANSPORTER_1"/>
    <property type="match status" value="1"/>
</dbReference>
<feature type="transmembrane region" description="Helical" evidence="6">
    <location>
        <begin position="48"/>
        <end position="68"/>
    </location>
</feature>
<evidence type="ECO:0000256" key="6">
    <source>
        <dbReference type="SAM" id="Phobius"/>
    </source>
</evidence>
<evidence type="ECO:0000259" key="7">
    <source>
        <dbReference type="PROSITE" id="PS50893"/>
    </source>
</evidence>
<dbReference type="InterPro" id="IPR027417">
    <property type="entry name" value="P-loop_NTPase"/>
</dbReference>
<evidence type="ECO:0000256" key="2">
    <source>
        <dbReference type="ARBA" id="ARBA00022692"/>
    </source>
</evidence>
<dbReference type="AlphaFoldDB" id="A0AB39BF53"/>
<dbReference type="PROSITE" id="PS50929">
    <property type="entry name" value="ABC_TM1F"/>
    <property type="match status" value="1"/>
</dbReference>
<dbReference type="PANTHER" id="PTHR24221:SF654">
    <property type="entry name" value="ATP-BINDING CASSETTE SUB-FAMILY B MEMBER 6"/>
    <property type="match status" value="1"/>
</dbReference>
<feature type="transmembrane region" description="Helical" evidence="6">
    <location>
        <begin position="80"/>
        <end position="98"/>
    </location>
</feature>
<dbReference type="PROSITE" id="PS50893">
    <property type="entry name" value="ABC_TRANSPORTER_2"/>
    <property type="match status" value="1"/>
</dbReference>
<gene>
    <name evidence="9" type="ORF">ABFY20_15100</name>
</gene>
<keyword evidence="2 6" id="KW-0812">Transmembrane</keyword>
<feature type="region of interest" description="Disordered" evidence="5">
    <location>
        <begin position="341"/>
        <end position="368"/>
    </location>
</feature>
<feature type="compositionally biased region" description="Gly residues" evidence="5">
    <location>
        <begin position="590"/>
        <end position="600"/>
    </location>
</feature>
<dbReference type="SUPFAM" id="SSF52540">
    <property type="entry name" value="P-loop containing nucleoside triphosphate hydrolases"/>
    <property type="match status" value="1"/>
</dbReference>
<keyword evidence="4 6" id="KW-0472">Membrane</keyword>
<dbReference type="Gene3D" id="1.20.1560.10">
    <property type="entry name" value="ABC transporter type 1, transmembrane domain"/>
    <property type="match status" value="1"/>
</dbReference>
<dbReference type="InterPro" id="IPR039421">
    <property type="entry name" value="Type_1_exporter"/>
</dbReference>
<feature type="transmembrane region" description="Helical" evidence="6">
    <location>
        <begin position="266"/>
        <end position="288"/>
    </location>
</feature>
<protein>
    <submittedName>
        <fullName evidence="9">ABC transporter transmembrane domain-containing protein</fullName>
    </submittedName>
</protein>
<evidence type="ECO:0000313" key="9">
    <source>
        <dbReference type="EMBL" id="XDI04652.1"/>
    </source>
</evidence>
<feature type="region of interest" description="Disordered" evidence="5">
    <location>
        <begin position="573"/>
        <end position="600"/>
    </location>
</feature>
<sequence>MHPPAMWIQAPEHPVPVRRLRIDDRTTPRRLTLRVIAATPRYTVPASLLVVAHMIGEALVPVLMGLAIDRAVATGDAAQLVLWLVLLALDFAMLSFTYRFGSRIGLLGEQAVQHRLRMLVAGTLLHPAGVEGEAKRPGVALSLATSDVDRLARASLLAIYPVSEVAAVLFGGVVLLGISWPLGVAVLVGAPLVLWLTELFGRPLNRRSAEEQAAAAAAAGRAADLLDGYRVIRGIGAEAEAAERYRRASRRALDGTLRARRSEGMFVGSMDLVTGLFVTAVALAAGLSAFSGDLSVGGFITVVGLTSFLLEPMQNVASYTGTLWAAATASAGRLLELLRSGEAEAEREGRSEDESDDTSETDAHRAAADDVPLRVDGLRVGSLAGLSFEVGAGELVCVALEGAAADELVEVLGARRPPVAGSIRVDGDVVAEPGAGCPDRAGLHPAMLVAPHAPELFAGTVRENVMLDGVSPAAAAAALTAAGCDELAETLSEGHDTVVGERGGSLSGGQRQRIALARALARRSPVLVLHDPTTAVDAVTEAGIARRLRELRAGSRTVVVTRSPALLAVADRVVAPRETPGQAAPRTAPRGGGPNDGEPR</sequence>
<dbReference type="Pfam" id="PF00005">
    <property type="entry name" value="ABC_tran"/>
    <property type="match status" value="1"/>
</dbReference>
<evidence type="ECO:0000259" key="8">
    <source>
        <dbReference type="PROSITE" id="PS50929"/>
    </source>
</evidence>
<dbReference type="SUPFAM" id="SSF90123">
    <property type="entry name" value="ABC transporter transmembrane region"/>
    <property type="match status" value="1"/>
</dbReference>
<keyword evidence="3 6" id="KW-1133">Transmembrane helix</keyword>
<accession>A0AB39BF53</accession>
<reference evidence="9" key="1">
    <citation type="submission" date="2024-05" db="EMBL/GenBank/DDBJ databases">
        <title>Herbiconiux sp. A18JL235.</title>
        <authorList>
            <person name="Zhang G."/>
        </authorList>
    </citation>
    <scope>NUCLEOTIDE SEQUENCE</scope>
    <source>
        <strain evidence="9">A18JL235</strain>
    </source>
</reference>
<dbReference type="CDD" id="cd07346">
    <property type="entry name" value="ABC_6TM_exporters"/>
    <property type="match status" value="1"/>
</dbReference>
<dbReference type="GO" id="GO:0005886">
    <property type="term" value="C:plasma membrane"/>
    <property type="evidence" value="ECO:0007669"/>
    <property type="project" value="UniProtKB-SubCell"/>
</dbReference>
<evidence type="ECO:0000256" key="5">
    <source>
        <dbReference type="SAM" id="MobiDB-lite"/>
    </source>
</evidence>
<dbReference type="InterPro" id="IPR017871">
    <property type="entry name" value="ABC_transporter-like_CS"/>
</dbReference>
<dbReference type="Gene3D" id="3.40.50.300">
    <property type="entry name" value="P-loop containing nucleotide triphosphate hydrolases"/>
    <property type="match status" value="1"/>
</dbReference>
<feature type="domain" description="ABC transporter" evidence="7">
    <location>
        <begin position="366"/>
        <end position="599"/>
    </location>
</feature>
<evidence type="ECO:0000256" key="4">
    <source>
        <dbReference type="ARBA" id="ARBA00023136"/>
    </source>
</evidence>
<feature type="domain" description="ABC transmembrane type-1" evidence="8">
    <location>
        <begin position="46"/>
        <end position="323"/>
    </location>
</feature>
<evidence type="ECO:0000256" key="1">
    <source>
        <dbReference type="ARBA" id="ARBA00004651"/>
    </source>
</evidence>
<dbReference type="EMBL" id="CP162511">
    <property type="protein sequence ID" value="XDI04652.1"/>
    <property type="molecule type" value="Genomic_DNA"/>
</dbReference>
<comment type="subcellular location">
    <subcellularLocation>
        <location evidence="1">Cell membrane</location>
        <topology evidence="1">Multi-pass membrane protein</topology>
    </subcellularLocation>
</comment>
<dbReference type="GO" id="GO:0140359">
    <property type="term" value="F:ABC-type transporter activity"/>
    <property type="evidence" value="ECO:0007669"/>
    <property type="project" value="InterPro"/>
</dbReference>
<dbReference type="RefSeq" id="WP_368497057.1">
    <property type="nucleotide sequence ID" value="NZ_CP162511.1"/>
</dbReference>
<dbReference type="InterPro" id="IPR036640">
    <property type="entry name" value="ABC1_TM_sf"/>
</dbReference>
<feature type="compositionally biased region" description="Basic and acidic residues" evidence="5">
    <location>
        <begin position="341"/>
        <end position="352"/>
    </location>
</feature>
<dbReference type="GO" id="GO:0016887">
    <property type="term" value="F:ATP hydrolysis activity"/>
    <property type="evidence" value="ECO:0007669"/>
    <property type="project" value="InterPro"/>
</dbReference>
<proteinExistence type="predicted"/>
<dbReference type="GO" id="GO:0034040">
    <property type="term" value="F:ATPase-coupled lipid transmembrane transporter activity"/>
    <property type="evidence" value="ECO:0007669"/>
    <property type="project" value="TreeGrafter"/>
</dbReference>
<dbReference type="InterPro" id="IPR011527">
    <property type="entry name" value="ABC1_TM_dom"/>
</dbReference>
<evidence type="ECO:0000256" key="3">
    <source>
        <dbReference type="ARBA" id="ARBA00022989"/>
    </source>
</evidence>
<dbReference type="GO" id="GO:0005524">
    <property type="term" value="F:ATP binding"/>
    <property type="evidence" value="ECO:0007669"/>
    <property type="project" value="InterPro"/>
</dbReference>